<evidence type="ECO:0000313" key="3">
    <source>
        <dbReference type="Proteomes" id="UP000475862"/>
    </source>
</evidence>
<proteinExistence type="predicted"/>
<evidence type="ECO:0000313" key="2">
    <source>
        <dbReference type="EMBL" id="KAE9525667.1"/>
    </source>
</evidence>
<evidence type="ECO:0000256" key="1">
    <source>
        <dbReference type="SAM" id="Phobius"/>
    </source>
</evidence>
<feature type="transmembrane region" description="Helical" evidence="1">
    <location>
        <begin position="99"/>
        <end position="117"/>
    </location>
</feature>
<gene>
    <name evidence="2" type="ORF">AGLY_014194</name>
</gene>
<reference evidence="2 3" key="1">
    <citation type="submission" date="2019-08" db="EMBL/GenBank/DDBJ databases">
        <title>The genome of the soybean aphid Biotype 1, its phylome, world population structure and adaptation to the North American continent.</title>
        <authorList>
            <person name="Giordano R."/>
            <person name="Donthu R.K."/>
            <person name="Hernandez A.G."/>
            <person name="Wright C.L."/>
            <person name="Zimin A.V."/>
        </authorList>
    </citation>
    <scope>NUCLEOTIDE SEQUENCE [LARGE SCALE GENOMIC DNA]</scope>
    <source>
        <tissue evidence="2">Whole aphids</tissue>
    </source>
</reference>
<dbReference type="AlphaFoldDB" id="A0A6G0T4E0"/>
<keyword evidence="3" id="KW-1185">Reference proteome</keyword>
<keyword evidence="1" id="KW-0812">Transmembrane</keyword>
<organism evidence="2 3">
    <name type="scientific">Aphis glycines</name>
    <name type="common">Soybean aphid</name>
    <dbReference type="NCBI Taxonomy" id="307491"/>
    <lineage>
        <taxon>Eukaryota</taxon>
        <taxon>Metazoa</taxon>
        <taxon>Ecdysozoa</taxon>
        <taxon>Arthropoda</taxon>
        <taxon>Hexapoda</taxon>
        <taxon>Insecta</taxon>
        <taxon>Pterygota</taxon>
        <taxon>Neoptera</taxon>
        <taxon>Paraneoptera</taxon>
        <taxon>Hemiptera</taxon>
        <taxon>Sternorrhyncha</taxon>
        <taxon>Aphidomorpha</taxon>
        <taxon>Aphidoidea</taxon>
        <taxon>Aphididae</taxon>
        <taxon>Aphidini</taxon>
        <taxon>Aphis</taxon>
        <taxon>Aphis</taxon>
    </lineage>
</organism>
<comment type="caution">
    <text evidence="2">The sequence shown here is derived from an EMBL/GenBank/DDBJ whole genome shotgun (WGS) entry which is preliminary data.</text>
</comment>
<name>A0A6G0T4E0_APHGL</name>
<keyword evidence="1" id="KW-1133">Transmembrane helix</keyword>
<dbReference type="EMBL" id="VYZN01000059">
    <property type="protein sequence ID" value="KAE9525667.1"/>
    <property type="molecule type" value="Genomic_DNA"/>
</dbReference>
<protein>
    <submittedName>
        <fullName evidence="2">Uncharacterized protein</fullName>
    </submittedName>
</protein>
<keyword evidence="1" id="KW-0472">Membrane</keyword>
<accession>A0A6G0T4E0</accession>
<dbReference type="OrthoDB" id="6022401at2759"/>
<sequence>MELEGFSNHPDKYKIIAIHIRLVNKDIKYNDVNVFSIAWEFVNVTFRKNYTYIHLLINLFSKCLQSSISNLENVLHNKSVALDINGCINMVQHKTKSRFVYLSILVLTVVCSLQIYMNHRLNNIIDTQHQYNNLIIIKNNKHITFLLYIATFLMQGKQLKWKTINIWKLNYINYLLMMINHTLLITKKNVLKIILLDNLKFFFLLNHNVHLKFYISKHYSITRSISAKKHQIYKK</sequence>
<dbReference type="Proteomes" id="UP000475862">
    <property type="component" value="Unassembled WGS sequence"/>
</dbReference>